<keyword evidence="2" id="KW-1185">Reference proteome</keyword>
<evidence type="ECO:0000313" key="2">
    <source>
        <dbReference type="Proteomes" id="UP000308600"/>
    </source>
</evidence>
<gene>
    <name evidence="1" type="ORF">BDN72DRAFT_861316</name>
</gene>
<proteinExistence type="predicted"/>
<organism evidence="1 2">
    <name type="scientific">Pluteus cervinus</name>
    <dbReference type="NCBI Taxonomy" id="181527"/>
    <lineage>
        <taxon>Eukaryota</taxon>
        <taxon>Fungi</taxon>
        <taxon>Dikarya</taxon>
        <taxon>Basidiomycota</taxon>
        <taxon>Agaricomycotina</taxon>
        <taxon>Agaricomycetes</taxon>
        <taxon>Agaricomycetidae</taxon>
        <taxon>Agaricales</taxon>
        <taxon>Pluteineae</taxon>
        <taxon>Pluteaceae</taxon>
        <taxon>Pluteus</taxon>
    </lineage>
</organism>
<sequence>MAVTEPEIQKRNACTQHFLCQDEAVAGLARNLLTQPTHVYMLDYPHSMGSIHRVPLFAFYHQLHLLPSTPTRYHGYVLIIAGTTNAGFCEWAFANLLNAIILEPSSGSKTTQLLVTAKGEPRGERLRPASCCNWSVRLLWSSHIHYAAIREDDGLPVKMHVALAIPPTDGYDIPKQVKKLMKDAKITPRSVCSCTSEFYQEMQRRRLPSAKGLGGMQAIQATFPENLPDKAIVEVGRSTVKRTQVF</sequence>
<evidence type="ECO:0000313" key="1">
    <source>
        <dbReference type="EMBL" id="TFK64535.1"/>
    </source>
</evidence>
<dbReference type="Proteomes" id="UP000308600">
    <property type="component" value="Unassembled WGS sequence"/>
</dbReference>
<dbReference type="EMBL" id="ML208471">
    <property type="protein sequence ID" value="TFK64535.1"/>
    <property type="molecule type" value="Genomic_DNA"/>
</dbReference>
<name>A0ACD3AGG9_9AGAR</name>
<accession>A0ACD3AGG9</accession>
<reference evidence="1 2" key="1">
    <citation type="journal article" date="2019" name="Nat. Ecol. Evol.">
        <title>Megaphylogeny resolves global patterns of mushroom evolution.</title>
        <authorList>
            <person name="Varga T."/>
            <person name="Krizsan K."/>
            <person name="Foldi C."/>
            <person name="Dima B."/>
            <person name="Sanchez-Garcia M."/>
            <person name="Sanchez-Ramirez S."/>
            <person name="Szollosi G.J."/>
            <person name="Szarkandi J.G."/>
            <person name="Papp V."/>
            <person name="Albert L."/>
            <person name="Andreopoulos W."/>
            <person name="Angelini C."/>
            <person name="Antonin V."/>
            <person name="Barry K.W."/>
            <person name="Bougher N.L."/>
            <person name="Buchanan P."/>
            <person name="Buyck B."/>
            <person name="Bense V."/>
            <person name="Catcheside P."/>
            <person name="Chovatia M."/>
            <person name="Cooper J."/>
            <person name="Damon W."/>
            <person name="Desjardin D."/>
            <person name="Finy P."/>
            <person name="Geml J."/>
            <person name="Haridas S."/>
            <person name="Hughes K."/>
            <person name="Justo A."/>
            <person name="Karasinski D."/>
            <person name="Kautmanova I."/>
            <person name="Kiss B."/>
            <person name="Kocsube S."/>
            <person name="Kotiranta H."/>
            <person name="LaButti K.M."/>
            <person name="Lechner B.E."/>
            <person name="Liimatainen K."/>
            <person name="Lipzen A."/>
            <person name="Lukacs Z."/>
            <person name="Mihaltcheva S."/>
            <person name="Morgado L.N."/>
            <person name="Niskanen T."/>
            <person name="Noordeloos M.E."/>
            <person name="Ohm R.A."/>
            <person name="Ortiz-Santana B."/>
            <person name="Ovrebo C."/>
            <person name="Racz N."/>
            <person name="Riley R."/>
            <person name="Savchenko A."/>
            <person name="Shiryaev A."/>
            <person name="Soop K."/>
            <person name="Spirin V."/>
            <person name="Szebenyi C."/>
            <person name="Tomsovsky M."/>
            <person name="Tulloss R.E."/>
            <person name="Uehling J."/>
            <person name="Grigoriev I.V."/>
            <person name="Vagvolgyi C."/>
            <person name="Papp T."/>
            <person name="Martin F.M."/>
            <person name="Miettinen O."/>
            <person name="Hibbett D.S."/>
            <person name="Nagy L.G."/>
        </authorList>
    </citation>
    <scope>NUCLEOTIDE SEQUENCE [LARGE SCALE GENOMIC DNA]</scope>
    <source>
        <strain evidence="1 2">NL-1719</strain>
    </source>
</reference>
<protein>
    <submittedName>
        <fullName evidence="1">Uncharacterized protein</fullName>
    </submittedName>
</protein>